<evidence type="ECO:0000313" key="3">
    <source>
        <dbReference type="Proteomes" id="UP000266673"/>
    </source>
</evidence>
<proteinExistence type="predicted"/>
<evidence type="ECO:0000256" key="1">
    <source>
        <dbReference type="SAM" id="MobiDB-lite"/>
    </source>
</evidence>
<feature type="region of interest" description="Disordered" evidence="1">
    <location>
        <begin position="1"/>
        <end position="42"/>
    </location>
</feature>
<feature type="compositionally biased region" description="Acidic residues" evidence="1">
    <location>
        <begin position="15"/>
        <end position="31"/>
    </location>
</feature>
<dbReference type="Proteomes" id="UP000266673">
    <property type="component" value="Unassembled WGS sequence"/>
</dbReference>
<dbReference type="EMBL" id="QKWP01002051">
    <property type="protein sequence ID" value="RIB05092.1"/>
    <property type="molecule type" value="Genomic_DNA"/>
</dbReference>
<evidence type="ECO:0000313" key="2">
    <source>
        <dbReference type="EMBL" id="RIB05092.1"/>
    </source>
</evidence>
<feature type="region of interest" description="Disordered" evidence="1">
    <location>
        <begin position="146"/>
        <end position="166"/>
    </location>
</feature>
<feature type="compositionally biased region" description="Polar residues" evidence="1">
    <location>
        <begin position="146"/>
        <end position="160"/>
    </location>
</feature>
<gene>
    <name evidence="2" type="ORF">C2G38_2220629</name>
</gene>
<keyword evidence="3" id="KW-1185">Reference proteome</keyword>
<feature type="non-terminal residue" evidence="2">
    <location>
        <position position="1"/>
    </location>
</feature>
<protein>
    <submittedName>
        <fullName evidence="2">Uncharacterized protein</fullName>
    </submittedName>
</protein>
<sequence length="166" mass="18829">YINDTDNENTNNDSYIDDVDDNWSTNDDSDNDTGGSNINDDGKEDAIDKLRWFYNDLENLLEQNDHALNSGVQKFVKVYKQHRNMQNTYILPAVALFLQTCGWEASWVNGSIFKQGGKKIRVQVAAASRHKVGLNRGLNKVHQGRPINNSKVNTEMQEPNRSIMPA</sequence>
<reference evidence="2 3" key="1">
    <citation type="submission" date="2018-06" db="EMBL/GenBank/DDBJ databases">
        <title>Comparative genomics reveals the genomic features of Rhizophagus irregularis, R. cerebriforme, R. diaphanum and Gigaspora rosea, and their symbiotic lifestyle signature.</title>
        <authorList>
            <person name="Morin E."/>
            <person name="San Clemente H."/>
            <person name="Chen E.C.H."/>
            <person name="De La Providencia I."/>
            <person name="Hainaut M."/>
            <person name="Kuo A."/>
            <person name="Kohler A."/>
            <person name="Murat C."/>
            <person name="Tang N."/>
            <person name="Roy S."/>
            <person name="Loubradou J."/>
            <person name="Henrissat B."/>
            <person name="Grigoriev I.V."/>
            <person name="Corradi N."/>
            <person name="Roux C."/>
            <person name="Martin F.M."/>
        </authorList>
    </citation>
    <scope>NUCLEOTIDE SEQUENCE [LARGE SCALE GENOMIC DNA]</scope>
    <source>
        <strain evidence="2 3">DAOM 194757</strain>
    </source>
</reference>
<name>A0A397U4C5_9GLOM</name>
<feature type="compositionally biased region" description="Low complexity" evidence="1">
    <location>
        <begin position="1"/>
        <end position="13"/>
    </location>
</feature>
<comment type="caution">
    <text evidence="2">The sequence shown here is derived from an EMBL/GenBank/DDBJ whole genome shotgun (WGS) entry which is preliminary data.</text>
</comment>
<organism evidence="2 3">
    <name type="scientific">Gigaspora rosea</name>
    <dbReference type="NCBI Taxonomy" id="44941"/>
    <lineage>
        <taxon>Eukaryota</taxon>
        <taxon>Fungi</taxon>
        <taxon>Fungi incertae sedis</taxon>
        <taxon>Mucoromycota</taxon>
        <taxon>Glomeromycotina</taxon>
        <taxon>Glomeromycetes</taxon>
        <taxon>Diversisporales</taxon>
        <taxon>Gigasporaceae</taxon>
        <taxon>Gigaspora</taxon>
    </lineage>
</organism>
<accession>A0A397U4C5</accession>
<dbReference type="AlphaFoldDB" id="A0A397U4C5"/>